<organism evidence="9 10">
    <name type="scientific">Microbulbifer flavimaris</name>
    <dbReference type="NCBI Taxonomy" id="1781068"/>
    <lineage>
        <taxon>Bacteria</taxon>
        <taxon>Pseudomonadati</taxon>
        <taxon>Pseudomonadota</taxon>
        <taxon>Gammaproteobacteria</taxon>
        <taxon>Cellvibrionales</taxon>
        <taxon>Microbulbiferaceae</taxon>
        <taxon>Microbulbifer</taxon>
    </lineage>
</organism>
<feature type="binding site" evidence="5 6">
    <location>
        <position position="201"/>
    </location>
    <ligand>
        <name>Zn(2+)</name>
        <dbReference type="ChEBI" id="CHEBI:29105"/>
    </ligand>
</feature>
<dbReference type="Pfam" id="PF02146">
    <property type="entry name" value="SIR2"/>
    <property type="match status" value="1"/>
</dbReference>
<evidence type="ECO:0000256" key="1">
    <source>
        <dbReference type="ARBA" id="ARBA00022679"/>
    </source>
</evidence>
<dbReference type="PANTHER" id="PTHR11085">
    <property type="entry name" value="NAD-DEPENDENT PROTEIN DEACYLASE SIRTUIN-5, MITOCHONDRIAL-RELATED"/>
    <property type="match status" value="1"/>
</dbReference>
<dbReference type="RefSeq" id="WP_096866662.1">
    <property type="nucleotide sequence ID" value="NZ_LRFG02000004.1"/>
</dbReference>
<comment type="cofactor">
    <cofactor evidence="5">
        <name>Zn(2+)</name>
        <dbReference type="ChEBI" id="CHEBI:29105"/>
    </cofactor>
    <text evidence="5">Binds 1 zinc ion per subunit.</text>
</comment>
<keyword evidence="4 5" id="KW-0520">NAD</keyword>
<proteinExistence type="inferred from homology"/>
<evidence type="ECO:0000256" key="6">
    <source>
        <dbReference type="PROSITE-ProRule" id="PRU00236"/>
    </source>
</evidence>
<feature type="binding site" evidence="5">
    <location>
        <position position="285"/>
    </location>
    <ligand>
        <name>NAD(+)</name>
        <dbReference type="ChEBI" id="CHEBI:57540"/>
    </ligand>
</feature>
<dbReference type="PANTHER" id="PTHR11085:SF10">
    <property type="entry name" value="NAD-DEPENDENT PROTEIN DEACYLASE SIRTUIN-5, MITOCHONDRIAL-RELATED"/>
    <property type="match status" value="1"/>
</dbReference>
<protein>
    <recommendedName>
        <fullName evidence="5">NAD-dependent protein deacetylase</fullName>
        <ecNumber evidence="5">2.3.1.286</ecNumber>
    </recommendedName>
    <alternativeName>
        <fullName evidence="5">Regulatory protein SIR2 homolog</fullName>
    </alternativeName>
</protein>
<comment type="function">
    <text evidence="5">NAD-dependent protein deacetylase which modulates the activities of several enzymes which are inactive in their acetylated form.</text>
</comment>
<evidence type="ECO:0000256" key="2">
    <source>
        <dbReference type="ARBA" id="ARBA00022723"/>
    </source>
</evidence>
<evidence type="ECO:0000313" key="9">
    <source>
        <dbReference type="EMBL" id="PCO04901.1"/>
    </source>
</evidence>
<gene>
    <name evidence="5" type="primary">cobB</name>
    <name evidence="9" type="ORF">AWR36_012455</name>
</gene>
<feature type="binding site" evidence="5">
    <location>
        <begin position="267"/>
        <end position="269"/>
    </location>
    <ligand>
        <name>NAD(+)</name>
        <dbReference type="ChEBI" id="CHEBI:57540"/>
    </ligand>
</feature>
<sequence>MSQPFTPRTSQAAEPPTQAIAPMPPEEAAAQLAEFIAQNPRLMVLTGAGVSTDSGIPDYRDEDGAWKRKQPVQHQDFMGSLDTRRRYWGRSLIGWPVIRHSKPNPAHHHLAELERRESTELLVTQNVDRLHQRAGSQRVVDLHGRADQIRCMACDYRCDRQLVHDQCFDLNPDFRKYRATVAPDGDADLEVDFSRFRIFDCPRCGGILKPDVVFFGDNVPSARVQTALDALRASDGLLVVGSSLMVYSGFRFCRYAREWGKPIATLNLGRTRADGMTDLKLHARIGETLSAALAQL</sequence>
<dbReference type="InterPro" id="IPR026590">
    <property type="entry name" value="Ssirtuin_cat_dom"/>
</dbReference>
<dbReference type="InterPro" id="IPR050134">
    <property type="entry name" value="NAD-dep_sirtuin_deacylases"/>
</dbReference>
<feature type="binding site" evidence="5 6">
    <location>
        <position position="154"/>
    </location>
    <ligand>
        <name>Zn(2+)</name>
        <dbReference type="ChEBI" id="CHEBI:29105"/>
    </ligand>
</feature>
<dbReference type="PROSITE" id="PS50305">
    <property type="entry name" value="SIRTUIN"/>
    <property type="match status" value="1"/>
</dbReference>
<comment type="caution">
    <text evidence="9">The sequence shown here is derived from an EMBL/GenBank/DDBJ whole genome shotgun (WGS) entry which is preliminary data.</text>
</comment>
<feature type="active site" description="Proton acceptor" evidence="5 6">
    <location>
        <position position="143"/>
    </location>
</feature>
<dbReference type="EC" id="2.3.1.286" evidence="5"/>
<keyword evidence="10" id="KW-1185">Reference proteome</keyword>
<dbReference type="Gene3D" id="3.40.50.1220">
    <property type="entry name" value="TPP-binding domain"/>
    <property type="match status" value="1"/>
</dbReference>
<dbReference type="NCBIfam" id="NF003738">
    <property type="entry name" value="PRK05333.1"/>
    <property type="match status" value="1"/>
</dbReference>
<feature type="domain" description="Deacetylase sirtuin-type" evidence="8">
    <location>
        <begin position="22"/>
        <end position="296"/>
    </location>
</feature>
<dbReference type="Proteomes" id="UP000218427">
    <property type="component" value="Unassembled WGS sequence"/>
</dbReference>
<feature type="region of interest" description="Disordered" evidence="7">
    <location>
        <begin position="1"/>
        <end position="25"/>
    </location>
</feature>
<dbReference type="EMBL" id="LRFG02000004">
    <property type="protein sequence ID" value="PCO04901.1"/>
    <property type="molecule type" value="Genomic_DNA"/>
</dbReference>
<evidence type="ECO:0000256" key="5">
    <source>
        <dbReference type="HAMAP-Rule" id="MF_01967"/>
    </source>
</evidence>
<comment type="catalytic activity">
    <reaction evidence="5">
        <text>N(6)-acetyl-L-lysyl-[protein] + NAD(+) + H2O = 2''-O-acetyl-ADP-D-ribose + nicotinamide + L-lysyl-[protein]</text>
        <dbReference type="Rhea" id="RHEA:43636"/>
        <dbReference type="Rhea" id="RHEA-COMP:9752"/>
        <dbReference type="Rhea" id="RHEA-COMP:10731"/>
        <dbReference type="ChEBI" id="CHEBI:15377"/>
        <dbReference type="ChEBI" id="CHEBI:17154"/>
        <dbReference type="ChEBI" id="CHEBI:29969"/>
        <dbReference type="ChEBI" id="CHEBI:57540"/>
        <dbReference type="ChEBI" id="CHEBI:61930"/>
        <dbReference type="ChEBI" id="CHEBI:83767"/>
        <dbReference type="EC" id="2.3.1.286"/>
    </reaction>
</comment>
<dbReference type="InterPro" id="IPR029035">
    <property type="entry name" value="DHS-like_NAD/FAD-binding_dom"/>
</dbReference>
<dbReference type="InterPro" id="IPR003000">
    <property type="entry name" value="Sirtuin"/>
</dbReference>
<keyword evidence="1 5" id="KW-0808">Transferase</keyword>
<dbReference type="HAMAP" id="MF_01967">
    <property type="entry name" value="Sirtuin_ClassII"/>
    <property type="match status" value="1"/>
</dbReference>
<feature type="binding site" evidence="5">
    <location>
        <begin position="125"/>
        <end position="128"/>
    </location>
    <ligand>
        <name>NAD(+)</name>
        <dbReference type="ChEBI" id="CHEBI:57540"/>
    </ligand>
</feature>
<evidence type="ECO:0000256" key="4">
    <source>
        <dbReference type="ARBA" id="ARBA00023027"/>
    </source>
</evidence>
<name>A0ABX4HXW7_9GAMM</name>
<keyword evidence="5" id="KW-0963">Cytoplasm</keyword>
<dbReference type="InterPro" id="IPR026587">
    <property type="entry name" value="Sirtuin_class_II"/>
</dbReference>
<feature type="binding site" evidence="5 6">
    <location>
        <position position="151"/>
    </location>
    <ligand>
        <name>Zn(2+)</name>
        <dbReference type="ChEBI" id="CHEBI:29105"/>
    </ligand>
</feature>
<keyword evidence="2 5" id="KW-0479">Metal-binding</keyword>
<evidence type="ECO:0000256" key="7">
    <source>
        <dbReference type="SAM" id="MobiDB-lite"/>
    </source>
</evidence>
<keyword evidence="3 5" id="KW-0862">Zinc</keyword>
<dbReference type="Gene3D" id="3.30.1600.10">
    <property type="entry name" value="SIR2/SIRT2 'Small Domain"/>
    <property type="match status" value="1"/>
</dbReference>
<evidence type="ECO:0000313" key="10">
    <source>
        <dbReference type="Proteomes" id="UP000218427"/>
    </source>
</evidence>
<evidence type="ECO:0000256" key="3">
    <source>
        <dbReference type="ARBA" id="ARBA00022833"/>
    </source>
</evidence>
<comment type="similarity">
    <text evidence="5">Belongs to the sirtuin family. Class II subfamily.</text>
</comment>
<feature type="binding site" evidence="5">
    <location>
        <begin position="241"/>
        <end position="243"/>
    </location>
    <ligand>
        <name>NAD(+)</name>
        <dbReference type="ChEBI" id="CHEBI:57540"/>
    </ligand>
</feature>
<feature type="binding site" evidence="5 6">
    <location>
        <position position="204"/>
    </location>
    <ligand>
        <name>Zn(2+)</name>
        <dbReference type="ChEBI" id="CHEBI:29105"/>
    </ligand>
</feature>
<dbReference type="SUPFAM" id="SSF52467">
    <property type="entry name" value="DHS-like NAD/FAD-binding domain"/>
    <property type="match status" value="1"/>
</dbReference>
<dbReference type="InterPro" id="IPR026591">
    <property type="entry name" value="Sirtuin_cat_small_dom_sf"/>
</dbReference>
<reference evidence="9" key="1">
    <citation type="submission" date="2017-08" db="EMBL/GenBank/DDBJ databases">
        <title>Microbulbifer marisrubri sp. nov., a halophilic alphaproteobacterium isolated from marine sediment of the Yellow Sea, China.</title>
        <authorList>
            <person name="Zhang G."/>
            <person name="Xiong Q."/>
        </authorList>
    </citation>
    <scope>NUCLEOTIDE SEQUENCE [LARGE SCALE GENOMIC DNA]</scope>
    <source>
        <strain evidence="9">WRN-8</strain>
    </source>
</reference>
<evidence type="ECO:0000259" key="8">
    <source>
        <dbReference type="PROSITE" id="PS50305"/>
    </source>
</evidence>
<feature type="compositionally biased region" description="Polar residues" evidence="7">
    <location>
        <begin position="1"/>
        <end position="12"/>
    </location>
</feature>
<comment type="subcellular location">
    <subcellularLocation>
        <location evidence="5">Cytoplasm</location>
    </subcellularLocation>
</comment>
<accession>A0ABX4HXW7</accession>
<comment type="caution">
    <text evidence="5">Lacks conserved residue(s) required for the propagation of feature annotation.</text>
</comment>